<dbReference type="Proteomes" id="UP001066276">
    <property type="component" value="Chromosome 1_2"/>
</dbReference>
<dbReference type="EMBL" id="JANPWB010000002">
    <property type="protein sequence ID" value="KAJ1206986.1"/>
    <property type="molecule type" value="Genomic_DNA"/>
</dbReference>
<feature type="non-terminal residue" evidence="1">
    <location>
        <position position="53"/>
    </location>
</feature>
<gene>
    <name evidence="1" type="ORF">NDU88_002379</name>
</gene>
<keyword evidence="2" id="KW-1185">Reference proteome</keyword>
<protein>
    <submittedName>
        <fullName evidence="1">Uncharacterized protein</fullName>
    </submittedName>
</protein>
<proteinExistence type="predicted"/>
<dbReference type="AlphaFoldDB" id="A0AAV7W2V0"/>
<accession>A0AAV7W2V0</accession>
<reference evidence="1" key="1">
    <citation type="journal article" date="2022" name="bioRxiv">
        <title>Sequencing and chromosome-scale assembly of the giantPleurodeles waltlgenome.</title>
        <authorList>
            <person name="Brown T."/>
            <person name="Elewa A."/>
            <person name="Iarovenko S."/>
            <person name="Subramanian E."/>
            <person name="Araus A.J."/>
            <person name="Petzold A."/>
            <person name="Susuki M."/>
            <person name="Suzuki K.-i.T."/>
            <person name="Hayashi T."/>
            <person name="Toyoda A."/>
            <person name="Oliveira C."/>
            <person name="Osipova E."/>
            <person name="Leigh N.D."/>
            <person name="Simon A."/>
            <person name="Yun M.H."/>
        </authorList>
    </citation>
    <scope>NUCLEOTIDE SEQUENCE</scope>
    <source>
        <strain evidence="1">20211129_DDA</strain>
        <tissue evidence="1">Liver</tissue>
    </source>
</reference>
<sequence>MKTSEGRLSSHVSSQYRMHSYYPAAASYLSQGACVSQVHVSDDSPSYTESKAH</sequence>
<name>A0AAV7W2V0_PLEWA</name>
<evidence type="ECO:0000313" key="1">
    <source>
        <dbReference type="EMBL" id="KAJ1206986.1"/>
    </source>
</evidence>
<evidence type="ECO:0000313" key="2">
    <source>
        <dbReference type="Proteomes" id="UP001066276"/>
    </source>
</evidence>
<comment type="caution">
    <text evidence="1">The sequence shown here is derived from an EMBL/GenBank/DDBJ whole genome shotgun (WGS) entry which is preliminary data.</text>
</comment>
<organism evidence="1 2">
    <name type="scientific">Pleurodeles waltl</name>
    <name type="common">Iberian ribbed newt</name>
    <dbReference type="NCBI Taxonomy" id="8319"/>
    <lineage>
        <taxon>Eukaryota</taxon>
        <taxon>Metazoa</taxon>
        <taxon>Chordata</taxon>
        <taxon>Craniata</taxon>
        <taxon>Vertebrata</taxon>
        <taxon>Euteleostomi</taxon>
        <taxon>Amphibia</taxon>
        <taxon>Batrachia</taxon>
        <taxon>Caudata</taxon>
        <taxon>Salamandroidea</taxon>
        <taxon>Salamandridae</taxon>
        <taxon>Pleurodelinae</taxon>
        <taxon>Pleurodeles</taxon>
    </lineage>
</organism>